<name>Q5FN73_GLUOX</name>
<gene>
    <name evidence="1" type="ordered locus">GOX2443</name>
</gene>
<organism evidence="1 2">
    <name type="scientific">Gluconobacter oxydans (strain 621H)</name>
    <name type="common">Gluconobacter suboxydans</name>
    <dbReference type="NCBI Taxonomy" id="290633"/>
    <lineage>
        <taxon>Bacteria</taxon>
        <taxon>Pseudomonadati</taxon>
        <taxon>Pseudomonadota</taxon>
        <taxon>Alphaproteobacteria</taxon>
        <taxon>Acetobacterales</taxon>
        <taxon>Acetobacteraceae</taxon>
        <taxon>Gluconobacter</taxon>
    </lineage>
</organism>
<dbReference type="KEGG" id="gox:GOX2443"/>
<evidence type="ECO:0000313" key="1">
    <source>
        <dbReference type="EMBL" id="AAW62174.1"/>
    </source>
</evidence>
<proteinExistence type="predicted"/>
<accession>Q5FN73</accession>
<sequence length="170" mass="18976">MQPIAFQAALRFTLVTVKDSHLYGNVVHVQSYRIIRPLGALLLKIRYDFPIALFGNFLGKPAIILHQMEIELVIALNLKRRSRLVIAKESCQLSAGGIPAKFSGERILVGGRGSCCFSQSQQNQRPNSLLHPPLHSYSVTCRSLRRRGIPSLAGRSRVNGRGRGSFRNWV</sequence>
<keyword evidence="2" id="KW-1185">Reference proteome</keyword>
<reference evidence="1 2" key="1">
    <citation type="journal article" date="2005" name="Nat. Biotechnol.">
        <title>Complete genome sequence of the acetic acid bacterium Gluconobacter oxydans.</title>
        <authorList>
            <person name="Prust C."/>
            <person name="Hoffmeister M."/>
            <person name="Liesegang H."/>
            <person name="Wiezer A."/>
            <person name="Fricke W.F."/>
            <person name="Ehrenreich A."/>
            <person name="Gottschalk G."/>
            <person name="Deppenmeier U."/>
        </authorList>
    </citation>
    <scope>NUCLEOTIDE SEQUENCE [LARGE SCALE GENOMIC DNA]</scope>
    <source>
        <strain evidence="1 2">621H</strain>
    </source>
</reference>
<dbReference type="Proteomes" id="UP000006375">
    <property type="component" value="Chromosome"/>
</dbReference>
<dbReference type="AlphaFoldDB" id="Q5FN73"/>
<protein>
    <submittedName>
        <fullName evidence="1">Uncharacterized protein</fullName>
    </submittedName>
</protein>
<dbReference type="HOGENOM" id="CLU_1568534_0_0_5"/>
<evidence type="ECO:0000313" key="2">
    <source>
        <dbReference type="Proteomes" id="UP000006375"/>
    </source>
</evidence>
<dbReference type="EMBL" id="CP000009">
    <property type="protein sequence ID" value="AAW62174.1"/>
    <property type="molecule type" value="Genomic_DNA"/>
</dbReference>